<sequence length="648" mass="72943">MQEMLQRMQEMWREEIKKTKALSNNLFLGFDKPVNDEARKEVDQVVSGRLWFLDHSGVWFNDAFIIRKGILRGVDEYDDLPAFVQQALELDVNPEAKMKPCVYIALEEVKACLDGSFSGVFYGQGHRQEVPGINIVEHDGTVHRFAVETEEEQDQWITSIGRLTHHSRSSSSSDLSSDEPPTNGMRYPPVNPTPPRRKSVEELELENESLRCALMAALDRMKIFSATPPTDQVRIGIDVKLQEGEGCGGSAMEARVRSLQSDVSELQCKVGQQQEEILELSSELQRCREGQEELGLLLDATEERVTAVHMLMSNVASMWGVRASRGGDIESNYECLQRREDQLLQIVSQLESFVAVCSQSMGAAEESTAAVERTLQVVSERVMEKEAEERWEVERIELLSEDCKKFLGDVQTDGLLKEVEEMAERRQRAHEDWGERRKEAMCHDDDDQLTDGGEEPDPPLRAIESCEVEACGWREQVQKSVKGLGEEISELGADFQRVVLKQRSSISRLTDGIRRIKEEEGRRVSALRALEEQTSCLLAGGEEHRTQVEGMSDAVNAMEGVMERLVKDVTGLLLERKEEQKRRSAAHRSSAWLESAAGASGSPESSERKRPMLDFSPVERNSWASNTSIGSDTSLPASARSRSRYTFL</sequence>
<evidence type="ECO:0000256" key="2">
    <source>
        <dbReference type="SAM" id="MobiDB-lite"/>
    </source>
</evidence>
<dbReference type="AlphaFoldDB" id="L1I559"/>
<keyword evidence="1" id="KW-0175">Coiled coil</keyword>
<reference evidence="4" key="3">
    <citation type="submission" date="2016-03" db="UniProtKB">
        <authorList>
            <consortium name="EnsemblProtists"/>
        </authorList>
    </citation>
    <scope>IDENTIFICATION</scope>
</reference>
<dbReference type="HOGENOM" id="CLU_423037_0_0_1"/>
<reference evidence="3 5" key="1">
    <citation type="journal article" date="2012" name="Nature">
        <title>Algal genomes reveal evolutionary mosaicism and the fate of nucleomorphs.</title>
        <authorList>
            <consortium name="DOE Joint Genome Institute"/>
            <person name="Curtis B.A."/>
            <person name="Tanifuji G."/>
            <person name="Burki F."/>
            <person name="Gruber A."/>
            <person name="Irimia M."/>
            <person name="Maruyama S."/>
            <person name="Arias M.C."/>
            <person name="Ball S.G."/>
            <person name="Gile G.H."/>
            <person name="Hirakawa Y."/>
            <person name="Hopkins J.F."/>
            <person name="Kuo A."/>
            <person name="Rensing S.A."/>
            <person name="Schmutz J."/>
            <person name="Symeonidi A."/>
            <person name="Elias M."/>
            <person name="Eveleigh R.J."/>
            <person name="Herman E.K."/>
            <person name="Klute M.J."/>
            <person name="Nakayama T."/>
            <person name="Obornik M."/>
            <person name="Reyes-Prieto A."/>
            <person name="Armbrust E.V."/>
            <person name="Aves S.J."/>
            <person name="Beiko R.G."/>
            <person name="Coutinho P."/>
            <person name="Dacks J.B."/>
            <person name="Durnford D.G."/>
            <person name="Fast N.M."/>
            <person name="Green B.R."/>
            <person name="Grisdale C.J."/>
            <person name="Hempel F."/>
            <person name="Henrissat B."/>
            <person name="Hoppner M.P."/>
            <person name="Ishida K."/>
            <person name="Kim E."/>
            <person name="Koreny L."/>
            <person name="Kroth P.G."/>
            <person name="Liu Y."/>
            <person name="Malik S.B."/>
            <person name="Maier U.G."/>
            <person name="McRose D."/>
            <person name="Mock T."/>
            <person name="Neilson J.A."/>
            <person name="Onodera N.T."/>
            <person name="Poole A.M."/>
            <person name="Pritham E.J."/>
            <person name="Richards T.A."/>
            <person name="Rocap G."/>
            <person name="Roy S.W."/>
            <person name="Sarai C."/>
            <person name="Schaack S."/>
            <person name="Shirato S."/>
            <person name="Slamovits C.H."/>
            <person name="Spencer D.F."/>
            <person name="Suzuki S."/>
            <person name="Worden A.Z."/>
            <person name="Zauner S."/>
            <person name="Barry K."/>
            <person name="Bell C."/>
            <person name="Bharti A.K."/>
            <person name="Crow J.A."/>
            <person name="Grimwood J."/>
            <person name="Kramer R."/>
            <person name="Lindquist E."/>
            <person name="Lucas S."/>
            <person name="Salamov A."/>
            <person name="McFadden G.I."/>
            <person name="Lane C.E."/>
            <person name="Keeling P.J."/>
            <person name="Gray M.W."/>
            <person name="Grigoriev I.V."/>
            <person name="Archibald J.M."/>
        </authorList>
    </citation>
    <scope>NUCLEOTIDE SEQUENCE</scope>
    <source>
        <strain evidence="3 5">CCMP2712</strain>
    </source>
</reference>
<dbReference type="EnsemblProtists" id="EKX31398">
    <property type="protein sequence ID" value="EKX31398"/>
    <property type="gene ID" value="GUITHDRAFT_149323"/>
</dbReference>
<feature type="region of interest" description="Disordered" evidence="2">
    <location>
        <begin position="430"/>
        <end position="460"/>
    </location>
</feature>
<dbReference type="Proteomes" id="UP000011087">
    <property type="component" value="Unassembled WGS sequence"/>
</dbReference>
<feature type="region of interest" description="Disordered" evidence="2">
    <location>
        <begin position="579"/>
        <end position="648"/>
    </location>
</feature>
<feature type="region of interest" description="Disordered" evidence="2">
    <location>
        <begin position="163"/>
        <end position="202"/>
    </location>
</feature>
<evidence type="ECO:0000256" key="1">
    <source>
        <dbReference type="SAM" id="Coils"/>
    </source>
</evidence>
<feature type="compositionally biased region" description="Low complexity" evidence="2">
    <location>
        <begin position="594"/>
        <end position="604"/>
    </location>
</feature>
<dbReference type="RefSeq" id="XP_005818378.1">
    <property type="nucleotide sequence ID" value="XM_005818321.1"/>
</dbReference>
<name>L1I559_GUITC</name>
<feature type="compositionally biased region" description="Polar residues" evidence="2">
    <location>
        <begin position="622"/>
        <end position="636"/>
    </location>
</feature>
<evidence type="ECO:0000313" key="3">
    <source>
        <dbReference type="EMBL" id="EKX31398.1"/>
    </source>
</evidence>
<reference evidence="5" key="2">
    <citation type="submission" date="2012-11" db="EMBL/GenBank/DDBJ databases">
        <authorList>
            <person name="Kuo A."/>
            <person name="Curtis B.A."/>
            <person name="Tanifuji G."/>
            <person name="Burki F."/>
            <person name="Gruber A."/>
            <person name="Irimia M."/>
            <person name="Maruyama S."/>
            <person name="Arias M.C."/>
            <person name="Ball S.G."/>
            <person name="Gile G.H."/>
            <person name="Hirakawa Y."/>
            <person name="Hopkins J.F."/>
            <person name="Rensing S.A."/>
            <person name="Schmutz J."/>
            <person name="Symeonidi A."/>
            <person name="Elias M."/>
            <person name="Eveleigh R.J."/>
            <person name="Herman E.K."/>
            <person name="Klute M.J."/>
            <person name="Nakayama T."/>
            <person name="Obornik M."/>
            <person name="Reyes-Prieto A."/>
            <person name="Armbrust E.V."/>
            <person name="Aves S.J."/>
            <person name="Beiko R.G."/>
            <person name="Coutinho P."/>
            <person name="Dacks J.B."/>
            <person name="Durnford D.G."/>
            <person name="Fast N.M."/>
            <person name="Green B.R."/>
            <person name="Grisdale C."/>
            <person name="Hempe F."/>
            <person name="Henrissat B."/>
            <person name="Hoppner M.P."/>
            <person name="Ishida K.-I."/>
            <person name="Kim E."/>
            <person name="Koreny L."/>
            <person name="Kroth P.G."/>
            <person name="Liu Y."/>
            <person name="Malik S.-B."/>
            <person name="Maier U.G."/>
            <person name="McRose D."/>
            <person name="Mock T."/>
            <person name="Neilson J.A."/>
            <person name="Onodera N.T."/>
            <person name="Poole A.M."/>
            <person name="Pritham E.J."/>
            <person name="Richards T.A."/>
            <person name="Rocap G."/>
            <person name="Roy S.W."/>
            <person name="Sarai C."/>
            <person name="Schaack S."/>
            <person name="Shirato S."/>
            <person name="Slamovits C.H."/>
            <person name="Spencer D.F."/>
            <person name="Suzuki S."/>
            <person name="Worden A.Z."/>
            <person name="Zauner S."/>
            <person name="Barry K."/>
            <person name="Bell C."/>
            <person name="Bharti A.K."/>
            <person name="Crow J.A."/>
            <person name="Grimwood J."/>
            <person name="Kramer R."/>
            <person name="Lindquist E."/>
            <person name="Lucas S."/>
            <person name="Salamov A."/>
            <person name="McFadden G.I."/>
            <person name="Lane C.E."/>
            <person name="Keeling P.J."/>
            <person name="Gray M.W."/>
            <person name="Grigoriev I.V."/>
            <person name="Archibald J.M."/>
        </authorList>
    </citation>
    <scope>NUCLEOTIDE SEQUENCE</scope>
    <source>
        <strain evidence="5">CCMP2712</strain>
    </source>
</reference>
<feature type="coiled-coil region" evidence="1">
    <location>
        <begin position="256"/>
        <end position="283"/>
    </location>
</feature>
<dbReference type="GeneID" id="17288120"/>
<proteinExistence type="predicted"/>
<feature type="compositionally biased region" description="Acidic residues" evidence="2">
    <location>
        <begin position="444"/>
        <end position="457"/>
    </location>
</feature>
<evidence type="ECO:0000313" key="5">
    <source>
        <dbReference type="Proteomes" id="UP000011087"/>
    </source>
</evidence>
<protein>
    <recommendedName>
        <fullName evidence="6">PH domain-containing protein</fullName>
    </recommendedName>
</protein>
<dbReference type="PaxDb" id="55529-EKX31398"/>
<accession>L1I559</accession>
<keyword evidence="5" id="KW-1185">Reference proteome</keyword>
<organism evidence="3">
    <name type="scientific">Guillardia theta (strain CCMP2712)</name>
    <name type="common">Cryptophyte</name>
    <dbReference type="NCBI Taxonomy" id="905079"/>
    <lineage>
        <taxon>Eukaryota</taxon>
        <taxon>Cryptophyceae</taxon>
        <taxon>Pyrenomonadales</taxon>
        <taxon>Geminigeraceae</taxon>
        <taxon>Guillardia</taxon>
    </lineage>
</organism>
<dbReference type="KEGG" id="gtt:GUITHDRAFT_149323"/>
<feature type="compositionally biased region" description="Basic and acidic residues" evidence="2">
    <location>
        <begin position="430"/>
        <end position="443"/>
    </location>
</feature>
<evidence type="ECO:0008006" key="6">
    <source>
        <dbReference type="Google" id="ProtNLM"/>
    </source>
</evidence>
<dbReference type="EMBL" id="JH993288">
    <property type="protein sequence ID" value="EKX31398.1"/>
    <property type="molecule type" value="Genomic_DNA"/>
</dbReference>
<gene>
    <name evidence="3" type="ORF">GUITHDRAFT_149323</name>
</gene>
<evidence type="ECO:0000313" key="4">
    <source>
        <dbReference type="EnsemblProtists" id="EKX31398"/>
    </source>
</evidence>